<organism evidence="1 2">
    <name type="scientific">Ciceribacter naphthalenivorans</name>
    <dbReference type="NCBI Taxonomy" id="1118451"/>
    <lineage>
        <taxon>Bacteria</taxon>
        <taxon>Pseudomonadati</taxon>
        <taxon>Pseudomonadota</taxon>
        <taxon>Alphaproteobacteria</taxon>
        <taxon>Hyphomicrobiales</taxon>
        <taxon>Rhizobiaceae</taxon>
        <taxon>Ciceribacter</taxon>
    </lineage>
</organism>
<accession>A0A512HLY9</accession>
<dbReference type="AlphaFoldDB" id="A0A512HLY9"/>
<comment type="caution">
    <text evidence="1">The sequence shown here is derived from an EMBL/GenBank/DDBJ whole genome shotgun (WGS) entry which is preliminary data.</text>
</comment>
<protein>
    <submittedName>
        <fullName evidence="1">Uncharacterized protein</fullName>
    </submittedName>
</protein>
<gene>
    <name evidence="1" type="ORF">RNA01_33520</name>
</gene>
<evidence type="ECO:0000313" key="2">
    <source>
        <dbReference type="Proteomes" id="UP000321717"/>
    </source>
</evidence>
<dbReference type="Proteomes" id="UP000321717">
    <property type="component" value="Unassembled WGS sequence"/>
</dbReference>
<reference evidence="1 2" key="1">
    <citation type="submission" date="2019-07" db="EMBL/GenBank/DDBJ databases">
        <title>Whole genome shotgun sequence of Rhizobium naphthalenivorans NBRC 107585.</title>
        <authorList>
            <person name="Hosoyama A."/>
            <person name="Uohara A."/>
            <person name="Ohji S."/>
            <person name="Ichikawa N."/>
        </authorList>
    </citation>
    <scope>NUCLEOTIDE SEQUENCE [LARGE SCALE GENOMIC DNA]</scope>
    <source>
        <strain evidence="1 2">NBRC 107585</strain>
    </source>
</reference>
<name>A0A512HLY9_9HYPH</name>
<sequence length="70" mass="7629">MVMGTGMARVMLTTAMAAFFAGLALDIAVPAVVLSMMAASNWLVQCWPEPRPESRMASAWLLQYRKGRPA</sequence>
<evidence type="ECO:0000313" key="1">
    <source>
        <dbReference type="EMBL" id="GEO86420.1"/>
    </source>
</evidence>
<keyword evidence="2" id="KW-1185">Reference proteome</keyword>
<proteinExistence type="predicted"/>
<dbReference type="EMBL" id="BJZP01000019">
    <property type="protein sequence ID" value="GEO86420.1"/>
    <property type="molecule type" value="Genomic_DNA"/>
</dbReference>